<gene>
    <name evidence="9" type="ORF">GLW07_20310</name>
</gene>
<dbReference type="InterPro" id="IPR006558">
    <property type="entry name" value="LamG-like"/>
</dbReference>
<dbReference type="RefSeq" id="WP_160921297.1">
    <property type="nucleotide sequence ID" value="NZ_WMEY01000009.1"/>
</dbReference>
<evidence type="ECO:0000259" key="8">
    <source>
        <dbReference type="SMART" id="SM00635"/>
    </source>
</evidence>
<dbReference type="Gene3D" id="2.60.120.260">
    <property type="entry name" value="Galactose-binding domain-like"/>
    <property type="match status" value="3"/>
</dbReference>
<comment type="caution">
    <text evidence="9">The sequence shown here is derived from an EMBL/GenBank/DDBJ whole genome shotgun (WGS) entry which is preliminary data.</text>
</comment>
<evidence type="ECO:0000256" key="1">
    <source>
        <dbReference type="ARBA" id="ARBA00009902"/>
    </source>
</evidence>
<evidence type="ECO:0000256" key="4">
    <source>
        <dbReference type="ARBA" id="ARBA00023157"/>
    </source>
</evidence>
<dbReference type="Gene3D" id="2.60.40.1080">
    <property type="match status" value="1"/>
</dbReference>
<dbReference type="InterPro" id="IPR001362">
    <property type="entry name" value="Glyco_hydro_32"/>
</dbReference>
<keyword evidence="5" id="KW-0326">Glycosidase</keyword>
<dbReference type="PANTHER" id="PTHR42800">
    <property type="entry name" value="EXOINULINASE INUD (AFU_ORTHOLOGUE AFUA_5G00480)"/>
    <property type="match status" value="1"/>
</dbReference>
<dbReference type="Pfam" id="PF00251">
    <property type="entry name" value="Glyco_hydro_32N"/>
    <property type="match status" value="2"/>
</dbReference>
<dbReference type="Gene3D" id="2.115.10.20">
    <property type="entry name" value="Glycosyl hydrolase domain, family 43"/>
    <property type="match status" value="2"/>
</dbReference>
<dbReference type="EMBL" id="WMEY01000009">
    <property type="protein sequence ID" value="MYL65708.1"/>
    <property type="molecule type" value="Genomic_DNA"/>
</dbReference>
<dbReference type="PANTHER" id="PTHR42800:SF1">
    <property type="entry name" value="EXOINULINASE INUD (AFU_ORTHOLOGUE AFUA_5G00480)"/>
    <property type="match status" value="1"/>
</dbReference>
<dbReference type="InterPro" id="IPR018053">
    <property type="entry name" value="Glyco_hydro_32_AS"/>
</dbReference>
<evidence type="ECO:0000259" key="7">
    <source>
        <dbReference type="SMART" id="SM00560"/>
    </source>
</evidence>
<dbReference type="InterPro" id="IPR013148">
    <property type="entry name" value="Glyco_hydro_32_N"/>
</dbReference>
<feature type="chain" id="PRO_5032372102" evidence="6">
    <location>
        <begin position="33"/>
        <end position="1993"/>
    </location>
</feature>
<comment type="similarity">
    <text evidence="1">Belongs to the glycosyl hydrolase 32 family.</text>
</comment>
<feature type="domain" description="LamG-like jellyroll fold" evidence="7">
    <location>
        <begin position="427"/>
        <end position="574"/>
    </location>
</feature>
<evidence type="ECO:0000256" key="6">
    <source>
        <dbReference type="SAM" id="SignalP"/>
    </source>
</evidence>
<evidence type="ECO:0000256" key="2">
    <source>
        <dbReference type="ARBA" id="ARBA00022729"/>
    </source>
</evidence>
<dbReference type="CDD" id="cd08996">
    <property type="entry name" value="GH32_FFase"/>
    <property type="match status" value="1"/>
</dbReference>
<evidence type="ECO:0000256" key="5">
    <source>
        <dbReference type="ARBA" id="ARBA00023295"/>
    </source>
</evidence>
<evidence type="ECO:0000313" key="10">
    <source>
        <dbReference type="Proteomes" id="UP000447833"/>
    </source>
</evidence>
<dbReference type="Pfam" id="PF08244">
    <property type="entry name" value="Glyco_hydro_32C"/>
    <property type="match status" value="2"/>
</dbReference>
<keyword evidence="4" id="KW-1015">Disulfide bond</keyword>
<dbReference type="SMART" id="SM00560">
    <property type="entry name" value="LamGL"/>
    <property type="match status" value="1"/>
</dbReference>
<evidence type="ECO:0000313" key="9">
    <source>
        <dbReference type="EMBL" id="MYL65708.1"/>
    </source>
</evidence>
<dbReference type="GO" id="GO:0004575">
    <property type="term" value="F:sucrose alpha-glucosidase activity"/>
    <property type="evidence" value="ECO:0007669"/>
    <property type="project" value="TreeGrafter"/>
</dbReference>
<dbReference type="SMART" id="SM00635">
    <property type="entry name" value="BID_2"/>
    <property type="match status" value="1"/>
</dbReference>
<dbReference type="InterPro" id="IPR013320">
    <property type="entry name" value="ConA-like_dom_sf"/>
</dbReference>
<dbReference type="Gene3D" id="2.60.120.200">
    <property type="match status" value="1"/>
</dbReference>
<dbReference type="GO" id="GO:0005737">
    <property type="term" value="C:cytoplasm"/>
    <property type="evidence" value="ECO:0007669"/>
    <property type="project" value="TreeGrafter"/>
</dbReference>
<feature type="signal peptide" evidence="6">
    <location>
        <begin position="1"/>
        <end position="32"/>
    </location>
</feature>
<dbReference type="InterPro" id="IPR013189">
    <property type="entry name" value="Glyco_hydro_32_C"/>
</dbReference>
<name>A0A845F4P7_9BACL</name>
<dbReference type="PROSITE" id="PS00609">
    <property type="entry name" value="GLYCOSYL_HYDROL_F32"/>
    <property type="match status" value="1"/>
</dbReference>
<dbReference type="InterPro" id="IPR003343">
    <property type="entry name" value="Big_2"/>
</dbReference>
<dbReference type="SUPFAM" id="SSF49899">
    <property type="entry name" value="Concanavalin A-like lectins/glucanases"/>
    <property type="match status" value="3"/>
</dbReference>
<organism evidence="9 10">
    <name type="scientific">Guptibacillus hwajinpoensis</name>
    <dbReference type="NCBI Taxonomy" id="208199"/>
    <lineage>
        <taxon>Bacteria</taxon>
        <taxon>Bacillati</taxon>
        <taxon>Bacillota</taxon>
        <taxon>Bacilli</taxon>
        <taxon>Bacillales</taxon>
        <taxon>Guptibacillaceae</taxon>
        <taxon>Guptibacillus</taxon>
    </lineage>
</organism>
<accession>A0A845F4P7</accession>
<dbReference type="GO" id="GO:0005987">
    <property type="term" value="P:sucrose catabolic process"/>
    <property type="evidence" value="ECO:0007669"/>
    <property type="project" value="TreeGrafter"/>
</dbReference>
<keyword evidence="2 6" id="KW-0732">Signal</keyword>
<protein>
    <submittedName>
        <fullName evidence="9">Uncharacterized protein</fullName>
    </submittedName>
</protein>
<dbReference type="Pfam" id="PF13385">
    <property type="entry name" value="Laminin_G_3"/>
    <property type="match status" value="1"/>
</dbReference>
<proteinExistence type="inferred from homology"/>
<dbReference type="SMART" id="SM00640">
    <property type="entry name" value="Glyco_32"/>
    <property type="match status" value="2"/>
</dbReference>
<feature type="domain" description="BIG2" evidence="8">
    <location>
        <begin position="1102"/>
        <end position="1178"/>
    </location>
</feature>
<dbReference type="InterPro" id="IPR023296">
    <property type="entry name" value="Glyco_hydro_beta-prop_sf"/>
</dbReference>
<dbReference type="Gene3D" id="2.60.120.560">
    <property type="entry name" value="Exo-inulinase, domain 1"/>
    <property type="match status" value="2"/>
</dbReference>
<dbReference type="FunFam" id="2.60.120.560:FF:000003">
    <property type="entry name" value="Extracellular exo-inulinase inuE"/>
    <property type="match status" value="1"/>
</dbReference>
<dbReference type="InterPro" id="IPR008964">
    <property type="entry name" value="Invasin/intimin_cell_adhesion"/>
</dbReference>
<keyword evidence="3" id="KW-0378">Hydrolase</keyword>
<dbReference type="Proteomes" id="UP000447833">
    <property type="component" value="Unassembled WGS sequence"/>
</dbReference>
<reference evidence="9 10" key="1">
    <citation type="submission" date="2019-11" db="EMBL/GenBank/DDBJ databases">
        <title>Genome sequences of 17 halophilic strains isolated from different environments.</title>
        <authorList>
            <person name="Furrow R.E."/>
        </authorList>
    </citation>
    <scope>NUCLEOTIDE SEQUENCE [LARGE SCALE GENOMIC DNA]</scope>
    <source>
        <strain evidence="9 10">22506_14_FS</strain>
    </source>
</reference>
<evidence type="ECO:0000256" key="3">
    <source>
        <dbReference type="ARBA" id="ARBA00022801"/>
    </source>
</evidence>
<dbReference type="CDD" id="cd18622">
    <property type="entry name" value="GH32_Inu-like"/>
    <property type="match status" value="1"/>
</dbReference>
<dbReference type="SUPFAM" id="SSF75005">
    <property type="entry name" value="Arabinanase/levansucrase/invertase"/>
    <property type="match status" value="2"/>
</dbReference>
<dbReference type="SUPFAM" id="SSF49373">
    <property type="entry name" value="Invasin/intimin cell-adhesion fragments"/>
    <property type="match status" value="1"/>
</dbReference>
<sequence length="1993" mass="223214">MLNRCRLKMVSLTVLLVISSLMPITIPNPVRAQTTIANPSFETGDLTGWKIVSGNAFNEKDITDESDYWDKQTFNQKNFWHIWGGRGDDTKVGVMQSETFTLGGDGQIDFLTGGDSDADHLSISLVRESDGVELMKETGTGTDTYSKKSWDASAHIGTVVRIKIVDSTTTGHINIDDVNVPATPSLHDHVEPSIYNHDFEYTALTPYEIRGWEIVSGDAFGPESLVHEEEWSEGDEFLHEGRYHLWNFNDGGDDQVGELHSEPFAVDQNGGIDFLIGGGNDEENLYVALVRISDGKELRKETGRDTEKYQRVYWDVSDYIGEEVIIKIVDNAKGAWGHINVDDFRTNNSKFADGLIAHWSLDEGTGKDTLEQVTGETNLIDYHLSKGVFQEAQDPLWKDGISNGALLFDGYSTWIKQSPTKQPAPTEALTVEAWVAPRNFEHGDEGRLSAIVNQHNREKKEGFILGNFRHGTWGLQFGTGDEWHEVMSDTLLPLNEWSYVVATYDSRTGEAVLYQNGEKVTSREFAPGTTIKPSVRDLLIGKNNDGMWLYGFDLNMFSGLMDEVKIYNQTLSAGNVKDSYESYVSALKGNLPTPNVKTDRSLLADDQHRPQFHMSPPNHWGNEPGGPIYFNGQYHVFYQSNPRGPYWNHIRWGHLVSDDMVHWRDVDDAVIPGRYDVDPEGAWAGGAVVDDNGVPVIFYTAGDDRDQPNQRINLARSTFLQDGDNDLNRWEKNSEVILDQEEGQGIMGEFRDPYVFKDGDTWYMLVTSGKEGSDGKAVGGTALVYSSKDASFEDWTFEGDLFVGDYGTYPETGRVWELPILLPLGDSGKHIFLINPAKMEREEYQSRYTYYWIGTWNPETANFTPDNETPQLLDVGDHFTGPAGMVTPDGRTVIHSITQGRRPANDDYDAGYAHNYGLQTEVFYRDDGKLGMKPIQELNELRGEQLINLTSDTSMEEVNQLLSNIKGDMLEIQVELDNGSANEAGISLRRSPNGEEETIVYYKESSKEFWVNRTKSSLDPDVEKWYQGGEVDTDSKTINLHVYVDRSEINAYLNEQKGLTTRAYPTRDDAKGVQLWANEQSESVTVKSLQVWEMNSAYEKVKANGVSLNPDSLELIAGDTERLTPEVKPTQATNKEVIWTSSNPSVATVVNGKVTAHSPGNATIKAETRDGGHTATSAITVVEEPPHDELINHDFEAGNLTGWAVMEGDAFNDLDVTSADNWGWGGPFNQNGAFHLYSVHNGDDAEIGTIRSQKFTLGGNGQIDFLVSGGNDIYNLYVALVRGSDGKELMKVSGGNQEGYTRVKWDASHYIGEQVYLKVVDRSKGSWGHISIDDVNAPVKPPNKVTIANPNFETGDLSGWKVTGEAFSDQDVTQDEEWEWDCCFNHQDAYHLWNFKDGGDAEIGEMQSEPFTLYGSGWIDFLIGGGKSSDHLYVSLVNAADGKELFKSTGTENEQYKRVYWDASSYIGEEVSLKVVDKATGGWGHINVDDFHVFNTEEDLLTSERYEKYRSQFHYTPPKNWMNDPNGLVYHNGEYHVFYQYNPTGVTWGPMNWGHAVSTDLVNWERLPTALEEDENGFIWSGSVVVDEDNTAGFGKDAMVAMFTHEKGGNQSQSLAYSNDNGQSWQKYAGNPVLTNIDQFSVFRDPKVFWHEESNQWVMLLAVEDKYQKQFVRIYHSEDMKDWTFASDFGENQGSHEGVWEMPDLFPLPVDGDPNNTKWAMQVSLSKGAPAGGSGVQYFIGDFDGTTFRNDNLASTILYADHGADYYAPLTFNHVPDGRRIAMGWMNNWEYGQAIPTSIWRSKMTIPKELNLKSISNLGVRLVQTPVSELRSLRGEEHYWTNEVVVPGENLLSDIKGDTLEIVAEFQTEQSTAKEFGFKVRVGHDEFTEVSYDMTNSTLSLDRSKSGDTSFSQSFAAKHEAVMMPSNESVKLHLLVDRSSIEVFGNDGQVVFSDQIFPNLTSDQLELYAIDGEVTMKSLAIYQLNKASMINGK</sequence>
<dbReference type="Pfam" id="PF02368">
    <property type="entry name" value="Big_2"/>
    <property type="match status" value="1"/>
</dbReference>